<protein>
    <submittedName>
        <fullName evidence="1">Uncharacterized protein</fullName>
    </submittedName>
</protein>
<dbReference type="AlphaFoldDB" id="A0A5B7GJ05"/>
<dbReference type="EMBL" id="VSRR010017345">
    <property type="protein sequence ID" value="MPC60270.1"/>
    <property type="molecule type" value="Genomic_DNA"/>
</dbReference>
<dbReference type="Proteomes" id="UP000324222">
    <property type="component" value="Unassembled WGS sequence"/>
</dbReference>
<reference evidence="1 2" key="1">
    <citation type="submission" date="2019-05" db="EMBL/GenBank/DDBJ databases">
        <title>Another draft genome of Portunus trituberculatus and its Hox gene families provides insights of decapod evolution.</title>
        <authorList>
            <person name="Jeong J.-H."/>
            <person name="Song I."/>
            <person name="Kim S."/>
            <person name="Choi T."/>
            <person name="Kim D."/>
            <person name="Ryu S."/>
            <person name="Kim W."/>
        </authorList>
    </citation>
    <scope>NUCLEOTIDE SEQUENCE [LARGE SCALE GENOMIC DNA]</scope>
    <source>
        <tissue evidence="1">Muscle</tissue>
    </source>
</reference>
<sequence length="65" mass="7476">MGRAVAVTRTTATVVSWRHHEYDSPQDLSLRVVKKSSLISLPPHDSDPFFALKKLEDRKKKQQDE</sequence>
<gene>
    <name evidence="1" type="ORF">E2C01_054309</name>
</gene>
<accession>A0A5B7GJ05</accession>
<comment type="caution">
    <text evidence="1">The sequence shown here is derived from an EMBL/GenBank/DDBJ whole genome shotgun (WGS) entry which is preliminary data.</text>
</comment>
<proteinExistence type="predicted"/>
<organism evidence="1 2">
    <name type="scientific">Portunus trituberculatus</name>
    <name type="common">Swimming crab</name>
    <name type="synonym">Neptunus trituberculatus</name>
    <dbReference type="NCBI Taxonomy" id="210409"/>
    <lineage>
        <taxon>Eukaryota</taxon>
        <taxon>Metazoa</taxon>
        <taxon>Ecdysozoa</taxon>
        <taxon>Arthropoda</taxon>
        <taxon>Crustacea</taxon>
        <taxon>Multicrustacea</taxon>
        <taxon>Malacostraca</taxon>
        <taxon>Eumalacostraca</taxon>
        <taxon>Eucarida</taxon>
        <taxon>Decapoda</taxon>
        <taxon>Pleocyemata</taxon>
        <taxon>Brachyura</taxon>
        <taxon>Eubrachyura</taxon>
        <taxon>Portunoidea</taxon>
        <taxon>Portunidae</taxon>
        <taxon>Portuninae</taxon>
        <taxon>Portunus</taxon>
    </lineage>
</organism>
<name>A0A5B7GJ05_PORTR</name>
<keyword evidence="2" id="KW-1185">Reference proteome</keyword>
<evidence type="ECO:0000313" key="2">
    <source>
        <dbReference type="Proteomes" id="UP000324222"/>
    </source>
</evidence>
<evidence type="ECO:0000313" key="1">
    <source>
        <dbReference type="EMBL" id="MPC60270.1"/>
    </source>
</evidence>